<reference evidence="2" key="1">
    <citation type="journal article" date="2014" name="Int. J. Syst. Evol. Microbiol.">
        <title>Complete genome sequence of Corynebacterium casei LMG S-19264T (=DSM 44701T), isolated from a smear-ripened cheese.</title>
        <authorList>
            <consortium name="US DOE Joint Genome Institute (JGI-PGF)"/>
            <person name="Walter F."/>
            <person name="Albersmeier A."/>
            <person name="Kalinowski J."/>
            <person name="Ruckert C."/>
        </authorList>
    </citation>
    <scope>NUCLEOTIDE SEQUENCE</scope>
    <source>
        <strain evidence="2">JCM 3302</strain>
    </source>
</reference>
<sequence length="61" mass="6293">MGGGGRDGGDGGGQDEGGQMSQGALDGQHRVISLRLKGGATALRPVIRITRMLFIRQVTGE</sequence>
<comment type="caution">
    <text evidence="2">The sequence shown here is derived from an EMBL/GenBank/DDBJ whole genome shotgun (WGS) entry which is preliminary data.</text>
</comment>
<evidence type="ECO:0000256" key="1">
    <source>
        <dbReference type="SAM" id="MobiDB-lite"/>
    </source>
</evidence>
<dbReference type="AlphaFoldDB" id="A0A919ABK6"/>
<evidence type="ECO:0000313" key="3">
    <source>
        <dbReference type="Proteomes" id="UP000641386"/>
    </source>
</evidence>
<protein>
    <submittedName>
        <fullName evidence="2">Uncharacterized protein</fullName>
    </submittedName>
</protein>
<organism evidence="2 3">
    <name type="scientific">Streptomyces spiralis</name>
    <dbReference type="NCBI Taxonomy" id="66376"/>
    <lineage>
        <taxon>Bacteria</taxon>
        <taxon>Bacillati</taxon>
        <taxon>Actinomycetota</taxon>
        <taxon>Actinomycetes</taxon>
        <taxon>Kitasatosporales</taxon>
        <taxon>Streptomycetaceae</taxon>
        <taxon>Streptomyces</taxon>
    </lineage>
</organism>
<keyword evidence="3" id="KW-1185">Reference proteome</keyword>
<dbReference type="Proteomes" id="UP000641386">
    <property type="component" value="Unassembled WGS sequence"/>
</dbReference>
<feature type="compositionally biased region" description="Gly residues" evidence="1">
    <location>
        <begin position="1"/>
        <end position="16"/>
    </location>
</feature>
<accession>A0A919ABK6</accession>
<reference evidence="2" key="2">
    <citation type="submission" date="2020-09" db="EMBL/GenBank/DDBJ databases">
        <authorList>
            <person name="Sun Q."/>
            <person name="Ohkuma M."/>
        </authorList>
    </citation>
    <scope>NUCLEOTIDE SEQUENCE</scope>
    <source>
        <strain evidence="2">JCM 3302</strain>
    </source>
</reference>
<evidence type="ECO:0000313" key="2">
    <source>
        <dbReference type="EMBL" id="GHE96262.1"/>
    </source>
</evidence>
<feature type="region of interest" description="Disordered" evidence="1">
    <location>
        <begin position="1"/>
        <end position="26"/>
    </location>
</feature>
<proteinExistence type="predicted"/>
<dbReference type="EMBL" id="BNBC01000034">
    <property type="protein sequence ID" value="GHE96262.1"/>
    <property type="molecule type" value="Genomic_DNA"/>
</dbReference>
<name>A0A919ABK6_9ACTN</name>
<gene>
    <name evidence="2" type="ORF">GCM10014715_60800</name>
</gene>